<name>A0A1H9P2X0_9GAMM</name>
<protein>
    <submittedName>
        <fullName evidence="3">Uncharacterized protein</fullName>
    </submittedName>
</protein>
<accession>A0A1H9P2X0</accession>
<feature type="chain" id="PRO_5011743786" evidence="2">
    <location>
        <begin position="28"/>
        <end position="115"/>
    </location>
</feature>
<keyword evidence="4" id="KW-1185">Reference proteome</keyword>
<evidence type="ECO:0000256" key="1">
    <source>
        <dbReference type="SAM" id="MobiDB-lite"/>
    </source>
</evidence>
<evidence type="ECO:0000313" key="4">
    <source>
        <dbReference type="Proteomes" id="UP000198505"/>
    </source>
</evidence>
<gene>
    <name evidence="3" type="ORF">SAMN04487958_10165</name>
</gene>
<feature type="signal peptide" evidence="2">
    <location>
        <begin position="1"/>
        <end position="27"/>
    </location>
</feature>
<evidence type="ECO:0000313" key="3">
    <source>
        <dbReference type="EMBL" id="SER42255.1"/>
    </source>
</evidence>
<dbReference type="EMBL" id="FOGS01000001">
    <property type="protein sequence ID" value="SER42255.1"/>
    <property type="molecule type" value="Genomic_DNA"/>
</dbReference>
<dbReference type="AlphaFoldDB" id="A0A1H9P2X0"/>
<dbReference type="Proteomes" id="UP000198505">
    <property type="component" value="Unassembled WGS sequence"/>
</dbReference>
<organism evidence="3 4">
    <name type="scientific">Vreelandella subterranea</name>
    <dbReference type="NCBI Taxonomy" id="416874"/>
    <lineage>
        <taxon>Bacteria</taxon>
        <taxon>Pseudomonadati</taxon>
        <taxon>Pseudomonadota</taxon>
        <taxon>Gammaproteobacteria</taxon>
        <taxon>Oceanospirillales</taxon>
        <taxon>Halomonadaceae</taxon>
        <taxon>Vreelandella</taxon>
    </lineage>
</organism>
<evidence type="ECO:0000256" key="2">
    <source>
        <dbReference type="SAM" id="SignalP"/>
    </source>
</evidence>
<feature type="compositionally biased region" description="Acidic residues" evidence="1">
    <location>
        <begin position="80"/>
        <end position="93"/>
    </location>
</feature>
<reference evidence="4" key="1">
    <citation type="submission" date="2016-10" db="EMBL/GenBank/DDBJ databases">
        <authorList>
            <person name="Varghese N."/>
            <person name="Submissions S."/>
        </authorList>
    </citation>
    <scope>NUCLEOTIDE SEQUENCE [LARGE SCALE GENOMIC DNA]</scope>
    <source>
        <strain evidence="4">CGMCC 1.6495</strain>
    </source>
</reference>
<feature type="region of interest" description="Disordered" evidence="1">
    <location>
        <begin position="28"/>
        <end position="115"/>
    </location>
</feature>
<keyword evidence="2" id="KW-0732">Signal</keyword>
<sequence>MMKKECFKKLGILGVSFALMSSPLAFADMHEEDEPNTGTQEQADLDGSQDSMDAAVAEDQNATDILDNDEPKVGTTQQSDLDEESDSMSSPEVDDGHDLDDPNVGTQEQSDLDED</sequence>
<proteinExistence type="predicted"/>
<dbReference type="RefSeq" id="WP_092824205.1">
    <property type="nucleotide sequence ID" value="NZ_FOGS01000001.1"/>
</dbReference>